<feature type="transmembrane region" description="Helical" evidence="1">
    <location>
        <begin position="426"/>
        <end position="450"/>
    </location>
</feature>
<keyword evidence="1" id="KW-1133">Transmembrane helix</keyword>
<feature type="transmembrane region" description="Helical" evidence="1">
    <location>
        <begin position="60"/>
        <end position="80"/>
    </location>
</feature>
<evidence type="ECO:0000256" key="1">
    <source>
        <dbReference type="SAM" id="Phobius"/>
    </source>
</evidence>
<comment type="caution">
    <text evidence="2">The sequence shown here is derived from an EMBL/GenBank/DDBJ whole genome shotgun (WGS) entry which is preliminary data.</text>
</comment>
<dbReference type="RefSeq" id="WP_109606061.1">
    <property type="nucleotide sequence ID" value="NZ_QGGI01000021.1"/>
</dbReference>
<dbReference type="GO" id="GO:0005886">
    <property type="term" value="C:plasma membrane"/>
    <property type="evidence" value="ECO:0007669"/>
    <property type="project" value="TreeGrafter"/>
</dbReference>
<feature type="transmembrane region" description="Helical" evidence="1">
    <location>
        <begin position="271"/>
        <end position="290"/>
    </location>
</feature>
<dbReference type="EMBL" id="QGGI01000021">
    <property type="protein sequence ID" value="PWJ87874.1"/>
    <property type="molecule type" value="Genomic_DNA"/>
</dbReference>
<dbReference type="NCBIfam" id="TIGR00791">
    <property type="entry name" value="gntP"/>
    <property type="match status" value="1"/>
</dbReference>
<dbReference type="PIRSF" id="PIRSF002746">
    <property type="entry name" value="Gluconate_transporter"/>
    <property type="match status" value="1"/>
</dbReference>
<feature type="transmembrane region" description="Helical" evidence="1">
    <location>
        <begin position="179"/>
        <end position="198"/>
    </location>
</feature>
<feature type="transmembrane region" description="Helical" evidence="1">
    <location>
        <begin position="5"/>
        <end position="23"/>
    </location>
</feature>
<protein>
    <submittedName>
        <fullName evidence="2">Gnt-I system low-affinity gluconate transporter</fullName>
    </submittedName>
</protein>
<dbReference type="PANTHER" id="PTHR30354:SF25">
    <property type="entry name" value="INNER MEMBRANE PERMEASE YGBN"/>
    <property type="match status" value="1"/>
</dbReference>
<dbReference type="Pfam" id="PF02447">
    <property type="entry name" value="GntP_permease"/>
    <property type="match status" value="1"/>
</dbReference>
<reference evidence="2 3" key="1">
    <citation type="submission" date="2018-05" db="EMBL/GenBank/DDBJ databases">
        <title>Genomic Encyclopedia of Type Strains, Phase IV (KMG-IV): sequencing the most valuable type-strain genomes for metagenomic binning, comparative biology and taxonomic classification.</title>
        <authorList>
            <person name="Goeker M."/>
        </authorList>
    </citation>
    <scope>NUCLEOTIDE SEQUENCE [LARGE SCALE GENOMIC DNA]</scope>
    <source>
        <strain evidence="2 3">DSM 24906</strain>
    </source>
</reference>
<feature type="transmembrane region" description="Helical" evidence="1">
    <location>
        <begin position="230"/>
        <end position="251"/>
    </location>
</feature>
<sequence>MSMAAYLGIVMVVGVIVLLFMVIKLKVQAFISLLIVSMGVGIFSGMPLDKVITSMTNGMGGTLGFIAVVVGLGSMFGKMLEVSGGTQRLARTLINKFGKEKASYALALTGFIVAIPVFFDVGFILIVPIVYSLARETKKSVLHYGIPLLAGLAVTHAFVPPTPGPVAVAQLVNADLGKVILFGIIAGIPSAILAGPVFGKYIGKKINVGVPDYMMEGIEKEIDEKDLPSFSTIFSLILIPLILIPLVLIVLNTISSTFLDPNTFFAKLLKFIGHPFTALTVATILSFIVLGRFRGLSKEDINKVSTSALNSSGLIILITGAGGVFKQILIDSGVGDVLAQSVSSLNLSPILLAFIIALIVRVAAGSATVAMMTAGGIVAPMLSNFSVEPALIVIAIASGSTALSHVNDSGFWLVNRYFGINEKDTLRSWTVMETIIGLVGLSVALILDIFI</sequence>
<feature type="transmembrane region" description="Helical" evidence="1">
    <location>
        <begin position="350"/>
        <end position="378"/>
    </location>
</feature>
<dbReference type="AlphaFoldDB" id="A0AA45C501"/>
<dbReference type="PANTHER" id="PTHR30354">
    <property type="entry name" value="GNT FAMILY GLUCONATE TRANSPORTER"/>
    <property type="match status" value="1"/>
</dbReference>
<feature type="transmembrane region" description="Helical" evidence="1">
    <location>
        <begin position="29"/>
        <end position="48"/>
    </location>
</feature>
<feature type="transmembrane region" description="Helical" evidence="1">
    <location>
        <begin position="311"/>
        <end position="330"/>
    </location>
</feature>
<dbReference type="GO" id="GO:0015128">
    <property type="term" value="F:gluconate transmembrane transporter activity"/>
    <property type="evidence" value="ECO:0007669"/>
    <property type="project" value="InterPro"/>
</dbReference>
<keyword evidence="1" id="KW-0472">Membrane</keyword>
<accession>A0AA45C501</accession>
<dbReference type="InterPro" id="IPR003474">
    <property type="entry name" value="Glcn_transporter"/>
</dbReference>
<evidence type="ECO:0000313" key="2">
    <source>
        <dbReference type="EMBL" id="PWJ87874.1"/>
    </source>
</evidence>
<evidence type="ECO:0000313" key="3">
    <source>
        <dbReference type="Proteomes" id="UP000245921"/>
    </source>
</evidence>
<keyword evidence="3" id="KW-1185">Reference proteome</keyword>
<feature type="transmembrane region" description="Helical" evidence="1">
    <location>
        <begin position="141"/>
        <end position="159"/>
    </location>
</feature>
<name>A0AA45C501_9BACT</name>
<gene>
    <name evidence="2" type="ORF">C7380_1214</name>
</gene>
<feature type="transmembrane region" description="Helical" evidence="1">
    <location>
        <begin position="104"/>
        <end position="134"/>
    </location>
</feature>
<keyword evidence="1" id="KW-0812">Transmembrane</keyword>
<proteinExistence type="predicted"/>
<dbReference type="Proteomes" id="UP000245921">
    <property type="component" value="Unassembled WGS sequence"/>
</dbReference>
<organism evidence="2 3">
    <name type="scientific">Oceanotoga teriensis</name>
    <dbReference type="NCBI Taxonomy" id="515440"/>
    <lineage>
        <taxon>Bacteria</taxon>
        <taxon>Thermotogati</taxon>
        <taxon>Thermotogota</taxon>
        <taxon>Thermotogae</taxon>
        <taxon>Petrotogales</taxon>
        <taxon>Petrotogaceae</taxon>
        <taxon>Oceanotoga</taxon>
    </lineage>
</organism>